<dbReference type="PANTHER" id="PTHR31580">
    <property type="entry name" value="FILAMENT-LIKE PLANT PROTEIN 4"/>
    <property type="match status" value="1"/>
</dbReference>
<name>A0ABS8UUA4_DATST</name>
<sequence length="182" mass="20400">MKNLMRTVKTLSAKLSEALVKIREKEDLNSILKLGLFPYPRLKQMTSERDLSTHAAQTASKQQLESIKKVAKLEAECRMLKAFVPKRSAVNDHKSSAAYSAYHSLSNTGERLSSVKNDSCNMGCMEPCNNYQNGSGFLSSALVSELSQYKYGKPHKRDLIASSLEINLMDDFLEMEKLTLES</sequence>
<dbReference type="EMBL" id="JACEIK010002638">
    <property type="protein sequence ID" value="MCD9638174.1"/>
    <property type="molecule type" value="Genomic_DNA"/>
</dbReference>
<gene>
    <name evidence="1" type="ORF">HAX54_021949</name>
</gene>
<accession>A0ABS8UUA4</accession>
<dbReference type="PANTHER" id="PTHR31580:SF49">
    <property type="entry name" value="FILAMENT-LIKE PLANT PROTEIN 3"/>
    <property type="match status" value="1"/>
</dbReference>
<proteinExistence type="predicted"/>
<reference evidence="1 2" key="1">
    <citation type="journal article" date="2021" name="BMC Genomics">
        <title>Datura genome reveals duplications of psychoactive alkaloid biosynthetic genes and high mutation rate following tissue culture.</title>
        <authorList>
            <person name="Rajewski A."/>
            <person name="Carter-House D."/>
            <person name="Stajich J."/>
            <person name="Litt A."/>
        </authorList>
    </citation>
    <scope>NUCLEOTIDE SEQUENCE [LARGE SCALE GENOMIC DNA]</scope>
    <source>
        <strain evidence="1">AR-01</strain>
    </source>
</reference>
<protein>
    <submittedName>
        <fullName evidence="1">Uncharacterized protein</fullName>
    </submittedName>
</protein>
<evidence type="ECO:0000313" key="1">
    <source>
        <dbReference type="EMBL" id="MCD9638174.1"/>
    </source>
</evidence>
<organism evidence="1 2">
    <name type="scientific">Datura stramonium</name>
    <name type="common">Jimsonweed</name>
    <name type="synonym">Common thornapple</name>
    <dbReference type="NCBI Taxonomy" id="4076"/>
    <lineage>
        <taxon>Eukaryota</taxon>
        <taxon>Viridiplantae</taxon>
        <taxon>Streptophyta</taxon>
        <taxon>Embryophyta</taxon>
        <taxon>Tracheophyta</taxon>
        <taxon>Spermatophyta</taxon>
        <taxon>Magnoliopsida</taxon>
        <taxon>eudicotyledons</taxon>
        <taxon>Gunneridae</taxon>
        <taxon>Pentapetalae</taxon>
        <taxon>asterids</taxon>
        <taxon>lamiids</taxon>
        <taxon>Solanales</taxon>
        <taxon>Solanaceae</taxon>
        <taxon>Solanoideae</taxon>
        <taxon>Datureae</taxon>
        <taxon>Datura</taxon>
    </lineage>
</organism>
<evidence type="ECO:0000313" key="2">
    <source>
        <dbReference type="Proteomes" id="UP000823775"/>
    </source>
</evidence>
<dbReference type="Proteomes" id="UP000823775">
    <property type="component" value="Unassembled WGS sequence"/>
</dbReference>
<comment type="caution">
    <text evidence="1">The sequence shown here is derived from an EMBL/GenBank/DDBJ whole genome shotgun (WGS) entry which is preliminary data.</text>
</comment>
<keyword evidence="2" id="KW-1185">Reference proteome</keyword>